<keyword evidence="3" id="KW-1185">Reference proteome</keyword>
<dbReference type="InterPro" id="IPR013783">
    <property type="entry name" value="Ig-like_fold"/>
</dbReference>
<evidence type="ECO:0000313" key="2">
    <source>
        <dbReference type="EMBL" id="MFD3276848.1"/>
    </source>
</evidence>
<dbReference type="EMBL" id="JBBKYA010000006">
    <property type="protein sequence ID" value="MFD3276848.1"/>
    <property type="molecule type" value="Genomic_DNA"/>
</dbReference>
<organism evidence="2 3">
    <name type="scientific">Aquirufa echingensis</name>
    <dbReference type="NCBI Taxonomy" id="3096516"/>
    <lineage>
        <taxon>Bacteria</taxon>
        <taxon>Pseudomonadati</taxon>
        <taxon>Bacteroidota</taxon>
        <taxon>Cytophagia</taxon>
        <taxon>Cytophagales</taxon>
        <taxon>Flectobacillaceae</taxon>
        <taxon>Aquirufa</taxon>
    </lineage>
</organism>
<name>A0ABW6D365_9BACT</name>
<proteinExistence type="predicted"/>
<dbReference type="Proteomes" id="UP001598114">
    <property type="component" value="Unassembled WGS sequence"/>
</dbReference>
<gene>
    <name evidence="2" type="ORF">SKC38_11470</name>
</gene>
<dbReference type="InterPro" id="IPR003961">
    <property type="entry name" value="FN3_dom"/>
</dbReference>
<evidence type="ECO:0000259" key="1">
    <source>
        <dbReference type="PROSITE" id="PS50853"/>
    </source>
</evidence>
<dbReference type="Gene3D" id="2.60.40.10">
    <property type="entry name" value="Immunoglobulins"/>
    <property type="match status" value="1"/>
</dbReference>
<reference evidence="2 3" key="1">
    <citation type="submission" date="2024-03" db="EMBL/GenBank/DDBJ databases">
        <title>Aquirufa genome sequencing.</title>
        <authorList>
            <person name="Pitt A."/>
            <person name="Hahn M.W."/>
        </authorList>
    </citation>
    <scope>NUCLEOTIDE SEQUENCE [LARGE SCALE GENOMIC DNA]</scope>
    <source>
        <strain evidence="2 3">PLAD-142S6K</strain>
    </source>
</reference>
<protein>
    <recommendedName>
        <fullName evidence="1">Fibronectin type-III domain-containing protein</fullName>
    </recommendedName>
</protein>
<dbReference type="InterPro" id="IPR036116">
    <property type="entry name" value="FN3_sf"/>
</dbReference>
<dbReference type="SUPFAM" id="SSF49265">
    <property type="entry name" value="Fibronectin type III"/>
    <property type="match status" value="1"/>
</dbReference>
<sequence>MKGLIYLYILISTIIIFSCKKDNIEAISNVSLTPINLKISSGDYNLKIQWDTIKSTSIKSYRIYRDTISDPSKLLAEIYPNCFFVDKLIIPNKKYYYRVTSINSLGVESDKSIETNGTTEESINNSTPLNGEIGGLNYAFWNFPKKTFTKLSHEFTIHKNPTNADGTINEDGLYYQFYQGQLNDDIGFYYGIQNFVYNPNGGIPQKGIIFSRWGTRDINNYKLAPSGFGQSAGYEGDFIGVRLNYEWTIGTYIIELKLDNSDTIGDWYGLYITKKSTNETTYVGSIRFEKGLKSNGIKTGGITWTELYFKKNMQTPLPNWHISVDKILADELPPSSVTIDYNPNKFVGFTNIFTTNYKDIHFLMGPKIKKVNLSGKVW</sequence>
<dbReference type="CDD" id="cd00063">
    <property type="entry name" value="FN3"/>
    <property type="match status" value="1"/>
</dbReference>
<accession>A0ABW6D365</accession>
<dbReference type="PROSITE" id="PS50853">
    <property type="entry name" value="FN3"/>
    <property type="match status" value="1"/>
</dbReference>
<evidence type="ECO:0000313" key="3">
    <source>
        <dbReference type="Proteomes" id="UP001598114"/>
    </source>
</evidence>
<comment type="caution">
    <text evidence="2">The sequence shown here is derived from an EMBL/GenBank/DDBJ whole genome shotgun (WGS) entry which is preliminary data.</text>
</comment>
<feature type="domain" description="Fibronectin type-III" evidence="1">
    <location>
        <begin position="26"/>
        <end position="122"/>
    </location>
</feature>
<dbReference type="RefSeq" id="WP_377977289.1">
    <property type="nucleotide sequence ID" value="NZ_JBBKYA010000006.1"/>
</dbReference>
<dbReference type="PROSITE" id="PS51257">
    <property type="entry name" value="PROKAR_LIPOPROTEIN"/>
    <property type="match status" value="1"/>
</dbReference>